<protein>
    <submittedName>
        <fullName evidence="3">Uncharacterized protein</fullName>
    </submittedName>
</protein>
<feature type="coiled-coil region" evidence="1">
    <location>
        <begin position="205"/>
        <end position="232"/>
    </location>
</feature>
<comment type="caution">
    <text evidence="3">The sequence shown here is derived from an EMBL/GenBank/DDBJ whole genome shotgun (WGS) entry which is preliminary data.</text>
</comment>
<gene>
    <name evidence="3" type="ORF">FNV43_RR16762</name>
</gene>
<accession>A0A8K0GZD6</accession>
<feature type="region of interest" description="Disordered" evidence="2">
    <location>
        <begin position="259"/>
        <end position="286"/>
    </location>
</feature>
<evidence type="ECO:0000313" key="3">
    <source>
        <dbReference type="EMBL" id="KAF3442844.1"/>
    </source>
</evidence>
<keyword evidence="1" id="KW-0175">Coiled coil</keyword>
<evidence type="ECO:0000313" key="4">
    <source>
        <dbReference type="Proteomes" id="UP000796880"/>
    </source>
</evidence>
<sequence length="385" mass="44215">MITLASQQCSPDPDKDIPISQFNTNGSLTFMSHVDGHFIWDVDSSMCHPDCDCDWDDDSDDECYSSRRRKKKIEKFRCKPQTPPRRPHQDLTKPLPIYRKALKILEKETPVRPIQPCMMFAFKSQTYNSQFPPLGRQDHPDLKTSSRPYVRQKEVMLDGSRKSLTQEAEVLNWQTLNSQAQNQMLTQIDTKLDRVAQTHITDARLADKETEIRRLKKQLKQIDDDLDRQQQSTHQPVVYSPPALSYLIPMFHGLYRQPAAQSTQSTEPIVEEPMESTTTNAPPPPHLLNLKGKADGVYPTIPMESILKEFSSKFISTLHNWFQSLGEYKQLQLLCTNNPQLNGIDEPNIKQVFTSSLLDELQNEIQNSIDTAKKDLKNITIGQIH</sequence>
<dbReference type="OrthoDB" id="1112440at2759"/>
<dbReference type="PANTHER" id="PTHR48435">
    <property type="entry name" value="POLYPROTEIN"/>
    <property type="match status" value="1"/>
</dbReference>
<dbReference type="Proteomes" id="UP000796880">
    <property type="component" value="Unassembled WGS sequence"/>
</dbReference>
<keyword evidence="4" id="KW-1185">Reference proteome</keyword>
<name>A0A8K0GZD6_9ROSA</name>
<dbReference type="InterPro" id="IPR053098">
    <property type="entry name" value="Petuviruses_polyprotein"/>
</dbReference>
<evidence type="ECO:0000256" key="1">
    <source>
        <dbReference type="SAM" id="Coils"/>
    </source>
</evidence>
<reference evidence="3" key="1">
    <citation type="submission" date="2020-03" db="EMBL/GenBank/DDBJ databases">
        <title>A high-quality chromosome-level genome assembly of a woody plant with both climbing and erect habits, Rhamnella rubrinervis.</title>
        <authorList>
            <person name="Lu Z."/>
            <person name="Yang Y."/>
            <person name="Zhu X."/>
            <person name="Sun Y."/>
        </authorList>
    </citation>
    <scope>NUCLEOTIDE SEQUENCE</scope>
    <source>
        <strain evidence="3">BYM</strain>
        <tissue evidence="3">Leaf</tissue>
    </source>
</reference>
<evidence type="ECO:0000256" key="2">
    <source>
        <dbReference type="SAM" id="MobiDB-lite"/>
    </source>
</evidence>
<proteinExistence type="predicted"/>
<dbReference type="EMBL" id="VOIH02000007">
    <property type="protein sequence ID" value="KAF3442844.1"/>
    <property type="molecule type" value="Genomic_DNA"/>
</dbReference>
<organism evidence="3 4">
    <name type="scientific">Rhamnella rubrinervis</name>
    <dbReference type="NCBI Taxonomy" id="2594499"/>
    <lineage>
        <taxon>Eukaryota</taxon>
        <taxon>Viridiplantae</taxon>
        <taxon>Streptophyta</taxon>
        <taxon>Embryophyta</taxon>
        <taxon>Tracheophyta</taxon>
        <taxon>Spermatophyta</taxon>
        <taxon>Magnoliopsida</taxon>
        <taxon>eudicotyledons</taxon>
        <taxon>Gunneridae</taxon>
        <taxon>Pentapetalae</taxon>
        <taxon>rosids</taxon>
        <taxon>fabids</taxon>
        <taxon>Rosales</taxon>
        <taxon>Rhamnaceae</taxon>
        <taxon>rhamnoid group</taxon>
        <taxon>Rhamneae</taxon>
        <taxon>Rhamnella</taxon>
    </lineage>
</organism>
<dbReference type="AlphaFoldDB" id="A0A8K0GZD6"/>
<dbReference type="PANTHER" id="PTHR48435:SF1">
    <property type="entry name" value="POLYPROTEIN"/>
    <property type="match status" value="1"/>
</dbReference>